<feature type="compositionally biased region" description="Basic residues" evidence="1">
    <location>
        <begin position="129"/>
        <end position="143"/>
    </location>
</feature>
<dbReference type="EMBL" id="CADCVK010000348">
    <property type="protein sequence ID" value="CAA9495862.1"/>
    <property type="molecule type" value="Genomic_DNA"/>
</dbReference>
<accession>A0A6J4SKQ0</accession>
<evidence type="ECO:0000313" key="2">
    <source>
        <dbReference type="EMBL" id="CAA9495862.1"/>
    </source>
</evidence>
<sequence length="157" mass="16607">ACGVERGDGELGDCRGSLAAVGGRVCRVWSGLHEVGSFADAGAGRELRADAVARGVALRGTQDHERHQRRARGNAAQHHGPGRRAGGGGPRQAAPPPHRPAGDRRGVDRRGRAHDGHPLRRAPQVGRGALRRPLRRGPRRARPAARVAARAFAGRLL</sequence>
<dbReference type="AlphaFoldDB" id="A0A6J4SKQ0"/>
<feature type="non-terminal residue" evidence="2">
    <location>
        <position position="1"/>
    </location>
</feature>
<proteinExistence type="predicted"/>
<name>A0A6J4SKQ0_9ACTN</name>
<feature type="compositionally biased region" description="Basic and acidic residues" evidence="1">
    <location>
        <begin position="100"/>
        <end position="118"/>
    </location>
</feature>
<protein>
    <submittedName>
        <fullName evidence="2">Transcriptional regulator, MarR family</fullName>
    </submittedName>
</protein>
<gene>
    <name evidence="2" type="ORF">AVDCRST_MAG12-2357</name>
</gene>
<organism evidence="2">
    <name type="scientific">uncultured Rubrobacteraceae bacterium</name>
    <dbReference type="NCBI Taxonomy" id="349277"/>
    <lineage>
        <taxon>Bacteria</taxon>
        <taxon>Bacillati</taxon>
        <taxon>Actinomycetota</taxon>
        <taxon>Rubrobacteria</taxon>
        <taxon>Rubrobacterales</taxon>
        <taxon>Rubrobacteraceae</taxon>
        <taxon>environmental samples</taxon>
    </lineage>
</organism>
<reference evidence="2" key="1">
    <citation type="submission" date="2020-02" db="EMBL/GenBank/DDBJ databases">
        <authorList>
            <person name="Meier V. D."/>
        </authorList>
    </citation>
    <scope>NUCLEOTIDE SEQUENCE</scope>
    <source>
        <strain evidence="2">AVDCRST_MAG12</strain>
    </source>
</reference>
<feature type="non-terminal residue" evidence="2">
    <location>
        <position position="157"/>
    </location>
</feature>
<feature type="region of interest" description="Disordered" evidence="1">
    <location>
        <begin position="57"/>
        <end position="146"/>
    </location>
</feature>
<evidence type="ECO:0000256" key="1">
    <source>
        <dbReference type="SAM" id="MobiDB-lite"/>
    </source>
</evidence>